<accession>A0A9P6XLG3</accession>
<evidence type="ECO:0000313" key="1">
    <source>
        <dbReference type="EMBL" id="KAG1522091.1"/>
    </source>
</evidence>
<sequence length="81" mass="8710">MIRSVQIVQPAHLLAHCQIQGARDVFQESWLVGRAGSGDSFAGGDRAGSGSAKADVAERLVRPDARAVSRPRCRRRQAIQG</sequence>
<keyword evidence="2" id="KW-1185">Reference proteome</keyword>
<dbReference type="AlphaFoldDB" id="A0A9P6XLG3"/>
<organism evidence="1 2">
    <name type="scientific">Rhizopus delemar</name>
    <dbReference type="NCBI Taxonomy" id="936053"/>
    <lineage>
        <taxon>Eukaryota</taxon>
        <taxon>Fungi</taxon>
        <taxon>Fungi incertae sedis</taxon>
        <taxon>Mucoromycota</taxon>
        <taxon>Mucoromycotina</taxon>
        <taxon>Mucoromycetes</taxon>
        <taxon>Mucorales</taxon>
        <taxon>Mucorineae</taxon>
        <taxon>Rhizopodaceae</taxon>
        <taxon>Rhizopus</taxon>
    </lineage>
</organism>
<dbReference type="EMBL" id="JAANIU010023873">
    <property type="protein sequence ID" value="KAG1522091.1"/>
    <property type="molecule type" value="Genomic_DNA"/>
</dbReference>
<gene>
    <name evidence="1" type="ORF">G6F50_018704</name>
</gene>
<reference evidence="1 2" key="1">
    <citation type="journal article" date="2020" name="Microb. Genom.">
        <title>Genetic diversity of clinical and environmental Mucorales isolates obtained from an investigation of mucormycosis cases among solid organ transplant recipients.</title>
        <authorList>
            <person name="Nguyen M.H."/>
            <person name="Kaul D."/>
            <person name="Muto C."/>
            <person name="Cheng S.J."/>
            <person name="Richter R.A."/>
            <person name="Bruno V.M."/>
            <person name="Liu G."/>
            <person name="Beyhan S."/>
            <person name="Sundermann A.J."/>
            <person name="Mounaud S."/>
            <person name="Pasculle A.W."/>
            <person name="Nierman W.C."/>
            <person name="Driscoll E."/>
            <person name="Cumbie R."/>
            <person name="Clancy C.J."/>
            <person name="Dupont C.L."/>
        </authorList>
    </citation>
    <scope>NUCLEOTIDE SEQUENCE [LARGE SCALE GENOMIC DNA]</scope>
    <source>
        <strain evidence="1 2">GL24</strain>
    </source>
</reference>
<name>A0A9P6XLG3_9FUNG</name>
<protein>
    <submittedName>
        <fullName evidence="1">Uncharacterized protein</fullName>
    </submittedName>
</protein>
<dbReference type="Proteomes" id="UP000740926">
    <property type="component" value="Unassembled WGS sequence"/>
</dbReference>
<comment type="caution">
    <text evidence="1">The sequence shown here is derived from an EMBL/GenBank/DDBJ whole genome shotgun (WGS) entry which is preliminary data.</text>
</comment>
<evidence type="ECO:0000313" key="2">
    <source>
        <dbReference type="Proteomes" id="UP000740926"/>
    </source>
</evidence>
<proteinExistence type="predicted"/>